<dbReference type="Proteomes" id="UP000284006">
    <property type="component" value="Unassembled WGS sequence"/>
</dbReference>
<dbReference type="EMBL" id="QYUP01000014">
    <property type="protein sequence ID" value="RJG27184.1"/>
    <property type="molecule type" value="Genomic_DNA"/>
</dbReference>
<proteinExistence type="predicted"/>
<evidence type="ECO:0000313" key="2">
    <source>
        <dbReference type="Proteomes" id="UP000284006"/>
    </source>
</evidence>
<gene>
    <name evidence="1" type="ORF">D3872_01685</name>
</gene>
<name>A0A418Y7U0_9BURK</name>
<protein>
    <recommendedName>
        <fullName evidence="3">Recombinase domain-containing protein</fullName>
    </recommendedName>
</protein>
<accession>A0A418Y7U0</accession>
<comment type="caution">
    <text evidence="1">The sequence shown here is derived from an EMBL/GenBank/DDBJ whole genome shotgun (WGS) entry which is preliminary data.</text>
</comment>
<evidence type="ECO:0008006" key="3">
    <source>
        <dbReference type="Google" id="ProtNLM"/>
    </source>
</evidence>
<sequence>MRRRPLPLAPELAARMQALRARGASFDLIAASLNQIGVRAHLGGRWYAASVRLALRKAGAAPDAAKTNND</sequence>
<organism evidence="1 2">
    <name type="scientific">Massilia cavernae</name>
    <dbReference type="NCBI Taxonomy" id="2320864"/>
    <lineage>
        <taxon>Bacteria</taxon>
        <taxon>Pseudomonadati</taxon>
        <taxon>Pseudomonadota</taxon>
        <taxon>Betaproteobacteria</taxon>
        <taxon>Burkholderiales</taxon>
        <taxon>Oxalobacteraceae</taxon>
        <taxon>Telluria group</taxon>
        <taxon>Massilia</taxon>
    </lineage>
</organism>
<dbReference type="RefSeq" id="WP_119809182.1">
    <property type="nucleotide sequence ID" value="NZ_QYUP01000014.1"/>
</dbReference>
<keyword evidence="2" id="KW-1185">Reference proteome</keyword>
<evidence type="ECO:0000313" key="1">
    <source>
        <dbReference type="EMBL" id="RJG27184.1"/>
    </source>
</evidence>
<reference evidence="1 2" key="1">
    <citation type="submission" date="2018-09" db="EMBL/GenBank/DDBJ databases">
        <authorList>
            <person name="Zhu H."/>
        </authorList>
    </citation>
    <scope>NUCLEOTIDE SEQUENCE [LARGE SCALE GENOMIC DNA]</scope>
    <source>
        <strain evidence="1 2">K1S02-61</strain>
    </source>
</reference>
<dbReference type="OrthoDB" id="8780493at2"/>
<dbReference type="AlphaFoldDB" id="A0A418Y7U0"/>